<evidence type="ECO:0000313" key="4">
    <source>
        <dbReference type="Proteomes" id="UP000001514"/>
    </source>
</evidence>
<feature type="transmembrane region" description="Helical" evidence="1">
    <location>
        <begin position="452"/>
        <end position="473"/>
    </location>
</feature>
<evidence type="ECO:0000256" key="1">
    <source>
        <dbReference type="SAM" id="Phobius"/>
    </source>
</evidence>
<name>D8RUU1_SELML</name>
<keyword evidence="4" id="KW-1185">Reference proteome</keyword>
<protein>
    <submittedName>
        <fullName evidence="3">Uncharacterized protein</fullName>
    </submittedName>
</protein>
<evidence type="ECO:0000313" key="3">
    <source>
        <dbReference type="EMBL" id="EFJ24081.1"/>
    </source>
</evidence>
<dbReference type="Gramene" id="EFJ24081">
    <property type="protein sequence ID" value="EFJ24081"/>
    <property type="gene ID" value="SELMODRAFT_414844"/>
</dbReference>
<dbReference type="InParanoid" id="D8RUU1"/>
<feature type="chain" id="PRO_5003122132" evidence="2">
    <location>
        <begin position="21"/>
        <end position="577"/>
    </location>
</feature>
<accession>D8RUU1</accession>
<feature type="signal peptide" evidence="2">
    <location>
        <begin position="1"/>
        <end position="20"/>
    </location>
</feature>
<organism evidence="4">
    <name type="scientific">Selaginella moellendorffii</name>
    <name type="common">Spikemoss</name>
    <dbReference type="NCBI Taxonomy" id="88036"/>
    <lineage>
        <taxon>Eukaryota</taxon>
        <taxon>Viridiplantae</taxon>
        <taxon>Streptophyta</taxon>
        <taxon>Embryophyta</taxon>
        <taxon>Tracheophyta</taxon>
        <taxon>Lycopodiopsida</taxon>
        <taxon>Selaginellales</taxon>
        <taxon>Selaginellaceae</taxon>
        <taxon>Selaginella</taxon>
    </lineage>
</organism>
<evidence type="ECO:0000256" key="2">
    <source>
        <dbReference type="SAM" id="SignalP"/>
    </source>
</evidence>
<keyword evidence="1" id="KW-0812">Transmembrane</keyword>
<reference evidence="3 4" key="1">
    <citation type="journal article" date="2011" name="Science">
        <title>The Selaginella genome identifies genetic changes associated with the evolution of vascular plants.</title>
        <authorList>
            <person name="Banks J.A."/>
            <person name="Nishiyama T."/>
            <person name="Hasebe M."/>
            <person name="Bowman J.L."/>
            <person name="Gribskov M."/>
            <person name="dePamphilis C."/>
            <person name="Albert V.A."/>
            <person name="Aono N."/>
            <person name="Aoyama T."/>
            <person name="Ambrose B.A."/>
            <person name="Ashton N.W."/>
            <person name="Axtell M.J."/>
            <person name="Barker E."/>
            <person name="Barker M.S."/>
            <person name="Bennetzen J.L."/>
            <person name="Bonawitz N.D."/>
            <person name="Chapple C."/>
            <person name="Cheng C."/>
            <person name="Correa L.G."/>
            <person name="Dacre M."/>
            <person name="DeBarry J."/>
            <person name="Dreyer I."/>
            <person name="Elias M."/>
            <person name="Engstrom E.M."/>
            <person name="Estelle M."/>
            <person name="Feng L."/>
            <person name="Finet C."/>
            <person name="Floyd S.K."/>
            <person name="Frommer W.B."/>
            <person name="Fujita T."/>
            <person name="Gramzow L."/>
            <person name="Gutensohn M."/>
            <person name="Harholt J."/>
            <person name="Hattori M."/>
            <person name="Heyl A."/>
            <person name="Hirai T."/>
            <person name="Hiwatashi Y."/>
            <person name="Ishikawa M."/>
            <person name="Iwata M."/>
            <person name="Karol K.G."/>
            <person name="Koehler B."/>
            <person name="Kolukisaoglu U."/>
            <person name="Kubo M."/>
            <person name="Kurata T."/>
            <person name="Lalonde S."/>
            <person name="Li K."/>
            <person name="Li Y."/>
            <person name="Litt A."/>
            <person name="Lyons E."/>
            <person name="Manning G."/>
            <person name="Maruyama T."/>
            <person name="Michael T.P."/>
            <person name="Mikami K."/>
            <person name="Miyazaki S."/>
            <person name="Morinaga S."/>
            <person name="Murata T."/>
            <person name="Mueller-Roeber B."/>
            <person name="Nelson D.R."/>
            <person name="Obara M."/>
            <person name="Oguri Y."/>
            <person name="Olmstead R.G."/>
            <person name="Onodera N."/>
            <person name="Petersen B.L."/>
            <person name="Pils B."/>
            <person name="Prigge M."/>
            <person name="Rensing S.A."/>
            <person name="Riano-Pachon D.M."/>
            <person name="Roberts A.W."/>
            <person name="Sato Y."/>
            <person name="Scheller H.V."/>
            <person name="Schulz B."/>
            <person name="Schulz C."/>
            <person name="Shakirov E.V."/>
            <person name="Shibagaki N."/>
            <person name="Shinohara N."/>
            <person name="Shippen D.E."/>
            <person name="Soerensen I."/>
            <person name="Sotooka R."/>
            <person name="Sugimoto N."/>
            <person name="Sugita M."/>
            <person name="Sumikawa N."/>
            <person name="Tanurdzic M."/>
            <person name="Theissen G."/>
            <person name="Ulvskov P."/>
            <person name="Wakazuki S."/>
            <person name="Weng J.K."/>
            <person name="Willats W.W."/>
            <person name="Wipf D."/>
            <person name="Wolf P.G."/>
            <person name="Yang L."/>
            <person name="Zimmer A.D."/>
            <person name="Zhu Q."/>
            <person name="Mitros T."/>
            <person name="Hellsten U."/>
            <person name="Loque D."/>
            <person name="Otillar R."/>
            <person name="Salamov A."/>
            <person name="Schmutz J."/>
            <person name="Shapiro H."/>
            <person name="Lindquist E."/>
            <person name="Lucas S."/>
            <person name="Rokhsar D."/>
            <person name="Grigoriev I.V."/>
        </authorList>
    </citation>
    <scope>NUCLEOTIDE SEQUENCE [LARGE SCALE GENOMIC DNA]</scope>
</reference>
<dbReference type="AlphaFoldDB" id="D8RUU1"/>
<dbReference type="HOGENOM" id="CLU_531466_0_0_1"/>
<proteinExistence type="predicted"/>
<sequence length="577" mass="62632">MTPALLFLVERLELWQPFVALGSSEDCSKDCNRAGLSPAGHGRHCRCWNPSRAVGAQLPFKFTLVPGISVKAATKVRNSYNFAQAGLSTLAAAASVALCLARGRLDSEMGLADLFGTTRLRVQNNHGALISHVGDNGTIVGVNVHGQNPNTVHWVAHNTWVLGSCCVLVPLWSKYEANSADGCTCWHIPSITSKGTGRDPTPIVNGAAAVASDPQCSYMPSYQCDVHGKGMMRDLHARVIRDTLGGLALNSMMMEGPSQLYQWMLDEDQQCTYLFGVDKLGASALARMVAESLATLDSSQKGRTSDLVDWSLGKVQLSDKPLQWFGNAATVVLVAMTELTLILLLSLVFGLDPFVSCLGARRGVRSLRLGSNGVTQFADLWLWKVQGREIHDVNGQKSSILVVRPRRDLKLYYVDCAFKIAGLLIAAAFWMLTVFGIVHPLGLKRDSAWGSVGIWTAYVVLVGNVVGVVSSGLPLRLKDQSRDPGYVMLGYSLMQCLVELVVTSLRLVPRLGDSKWLVRCWYIVLEIGIWVEWCAAKRSLCTGPQSSAPIAWELTVLQAGALARAAFLAAVSSKWTN</sequence>
<keyword evidence="1" id="KW-0472">Membrane</keyword>
<feature type="transmembrane region" description="Helical" evidence="1">
    <location>
        <begin position="324"/>
        <end position="351"/>
    </location>
</feature>
<feature type="transmembrane region" description="Helical" evidence="1">
    <location>
        <begin position="411"/>
        <end position="432"/>
    </location>
</feature>
<dbReference type="KEGG" id="smo:SELMODRAFT_414844"/>
<keyword evidence="2" id="KW-0732">Signal</keyword>
<dbReference type="OMA" id="NANSVMW"/>
<dbReference type="Proteomes" id="UP000001514">
    <property type="component" value="Unassembled WGS sequence"/>
</dbReference>
<keyword evidence="1" id="KW-1133">Transmembrane helix</keyword>
<dbReference type="EMBL" id="GL377590">
    <property type="protein sequence ID" value="EFJ24081.1"/>
    <property type="molecule type" value="Genomic_DNA"/>
</dbReference>
<gene>
    <name evidence="3" type="ORF">SELMODRAFT_414844</name>
</gene>